<organism evidence="8">
    <name type="scientific">hydrothermal vent metagenome</name>
    <dbReference type="NCBI Taxonomy" id="652676"/>
    <lineage>
        <taxon>unclassified sequences</taxon>
        <taxon>metagenomes</taxon>
        <taxon>ecological metagenomes</taxon>
    </lineage>
</organism>
<keyword evidence="5 6" id="KW-0472">Membrane</keyword>
<evidence type="ECO:0000313" key="8">
    <source>
        <dbReference type="EMBL" id="VAX12906.1"/>
    </source>
</evidence>
<evidence type="ECO:0000256" key="6">
    <source>
        <dbReference type="SAM" id="Phobius"/>
    </source>
</evidence>
<evidence type="ECO:0000256" key="2">
    <source>
        <dbReference type="ARBA" id="ARBA00022475"/>
    </source>
</evidence>
<dbReference type="InterPro" id="IPR051542">
    <property type="entry name" value="Hydrogenase_cytochrome"/>
</dbReference>
<dbReference type="AlphaFoldDB" id="A0A3B1B3P8"/>
<dbReference type="GO" id="GO:0009055">
    <property type="term" value="F:electron transfer activity"/>
    <property type="evidence" value="ECO:0007669"/>
    <property type="project" value="InterPro"/>
</dbReference>
<protein>
    <submittedName>
        <fullName evidence="8">Cytochrome b</fullName>
    </submittedName>
</protein>
<dbReference type="InterPro" id="IPR011577">
    <property type="entry name" value="Cyt_b561_bac/Ni-Hgenase"/>
</dbReference>
<feature type="transmembrane region" description="Helical" evidence="6">
    <location>
        <begin position="36"/>
        <end position="56"/>
    </location>
</feature>
<dbReference type="GO" id="GO:0022904">
    <property type="term" value="P:respiratory electron transport chain"/>
    <property type="evidence" value="ECO:0007669"/>
    <property type="project" value="InterPro"/>
</dbReference>
<dbReference type="Gene3D" id="1.20.950.20">
    <property type="entry name" value="Transmembrane di-heme cytochromes, Chain C"/>
    <property type="match status" value="1"/>
</dbReference>
<dbReference type="Pfam" id="PF01292">
    <property type="entry name" value="Ni_hydr_CYTB"/>
    <property type="match status" value="1"/>
</dbReference>
<dbReference type="PANTHER" id="PTHR30485:SF2">
    <property type="entry name" value="BLL0597 PROTEIN"/>
    <property type="match status" value="1"/>
</dbReference>
<feature type="domain" description="Cytochrome b561 bacterial/Ni-hydrogenase" evidence="7">
    <location>
        <begin position="9"/>
        <end position="184"/>
    </location>
</feature>
<dbReference type="GO" id="GO:0020037">
    <property type="term" value="F:heme binding"/>
    <property type="evidence" value="ECO:0007669"/>
    <property type="project" value="TreeGrafter"/>
</dbReference>
<dbReference type="EMBL" id="UOFZ01000070">
    <property type="protein sequence ID" value="VAX12906.1"/>
    <property type="molecule type" value="Genomic_DNA"/>
</dbReference>
<evidence type="ECO:0000256" key="1">
    <source>
        <dbReference type="ARBA" id="ARBA00004651"/>
    </source>
</evidence>
<reference evidence="8" key="1">
    <citation type="submission" date="2018-06" db="EMBL/GenBank/DDBJ databases">
        <authorList>
            <person name="Zhirakovskaya E."/>
        </authorList>
    </citation>
    <scope>NUCLEOTIDE SEQUENCE</scope>
</reference>
<evidence type="ECO:0000256" key="4">
    <source>
        <dbReference type="ARBA" id="ARBA00022989"/>
    </source>
</evidence>
<feature type="transmembrane region" description="Helical" evidence="6">
    <location>
        <begin position="97"/>
        <end position="122"/>
    </location>
</feature>
<comment type="subcellular location">
    <subcellularLocation>
        <location evidence="1">Cell membrane</location>
        <topology evidence="1">Multi-pass membrane protein</topology>
    </subcellularLocation>
</comment>
<keyword evidence="3 6" id="KW-0812">Transmembrane</keyword>
<sequence>MNRSETIQVWDPLVRLFHWTLVLAFSIAFITEDDYLRLHSIAGYSVIGLLAFRLLWGLCGPRYARFKDFVYSPAHIMKYLKHVVRSKSPRYLGHNPAGGTMIILLLVALALTTVTGLAVYAAGDNAGPLAAWLGHAGEGWAETFEALHEFFANFTVLLVVVHISGVLFESLLHRENLIVAMFTGNKVIKLKNQRGVS</sequence>
<proteinExistence type="predicted"/>
<dbReference type="PANTHER" id="PTHR30485">
    <property type="entry name" value="NI/FE-HYDROGENASE 1 B-TYPE CYTOCHROME SUBUNIT"/>
    <property type="match status" value="1"/>
</dbReference>
<gene>
    <name evidence="8" type="ORF">MNBD_GAMMA24-2763</name>
</gene>
<dbReference type="GO" id="GO:0005886">
    <property type="term" value="C:plasma membrane"/>
    <property type="evidence" value="ECO:0007669"/>
    <property type="project" value="UniProtKB-SubCell"/>
</dbReference>
<name>A0A3B1B3P8_9ZZZZ</name>
<feature type="transmembrane region" description="Helical" evidence="6">
    <location>
        <begin position="150"/>
        <end position="172"/>
    </location>
</feature>
<evidence type="ECO:0000256" key="3">
    <source>
        <dbReference type="ARBA" id="ARBA00022692"/>
    </source>
</evidence>
<keyword evidence="2" id="KW-1003">Cell membrane</keyword>
<evidence type="ECO:0000259" key="7">
    <source>
        <dbReference type="Pfam" id="PF01292"/>
    </source>
</evidence>
<accession>A0A3B1B3P8</accession>
<dbReference type="InterPro" id="IPR016174">
    <property type="entry name" value="Di-haem_cyt_TM"/>
</dbReference>
<keyword evidence="4 6" id="KW-1133">Transmembrane helix</keyword>
<dbReference type="SUPFAM" id="SSF81342">
    <property type="entry name" value="Transmembrane di-heme cytochromes"/>
    <property type="match status" value="1"/>
</dbReference>
<feature type="transmembrane region" description="Helical" evidence="6">
    <location>
        <begin position="12"/>
        <end position="30"/>
    </location>
</feature>
<evidence type="ECO:0000256" key="5">
    <source>
        <dbReference type="ARBA" id="ARBA00023136"/>
    </source>
</evidence>